<evidence type="ECO:0000313" key="7">
    <source>
        <dbReference type="Proteomes" id="UP001165289"/>
    </source>
</evidence>
<dbReference type="CDD" id="cd00926">
    <property type="entry name" value="Cyt_c_Oxidase_VIb"/>
    <property type="match status" value="1"/>
</dbReference>
<keyword evidence="3" id="KW-1015">Disulfide bond</keyword>
<evidence type="ECO:0000256" key="1">
    <source>
        <dbReference type="ARBA" id="ARBA00004173"/>
    </source>
</evidence>
<evidence type="ECO:0000313" key="6">
    <source>
        <dbReference type="EMBL" id="KAI6659769.1"/>
    </source>
</evidence>
<dbReference type="GO" id="GO:0005739">
    <property type="term" value="C:mitochondrion"/>
    <property type="evidence" value="ECO:0007669"/>
    <property type="project" value="UniProtKB-SubCell"/>
</dbReference>
<evidence type="ECO:0000256" key="3">
    <source>
        <dbReference type="ARBA" id="ARBA00023157"/>
    </source>
</evidence>
<protein>
    <recommendedName>
        <fullName evidence="4">Cytochrome c oxidase subunit 6B1</fullName>
    </recommendedName>
    <alternativeName>
        <fullName evidence="5">Cytochrome c oxidase subunit VIb isoform 1</fullName>
    </alternativeName>
</protein>
<keyword evidence="2" id="KW-0496">Mitochondrion</keyword>
<keyword evidence="7" id="KW-1185">Reference proteome</keyword>
<dbReference type="AlphaFoldDB" id="A0AAV7KGT5"/>
<accession>A0AAV7KGT5</accession>
<dbReference type="InterPro" id="IPR048280">
    <property type="entry name" value="COX6B-like"/>
</dbReference>
<dbReference type="Gene3D" id="1.10.10.140">
    <property type="entry name" value="Cytochrome c oxidase, subunit VIb"/>
    <property type="match status" value="1"/>
</dbReference>
<organism evidence="6 7">
    <name type="scientific">Oopsacas minuta</name>
    <dbReference type="NCBI Taxonomy" id="111878"/>
    <lineage>
        <taxon>Eukaryota</taxon>
        <taxon>Metazoa</taxon>
        <taxon>Porifera</taxon>
        <taxon>Hexactinellida</taxon>
        <taxon>Hexasterophora</taxon>
        <taxon>Lyssacinosida</taxon>
        <taxon>Leucopsacidae</taxon>
        <taxon>Oopsacas</taxon>
    </lineage>
</organism>
<dbReference type="EMBL" id="JAKMXF010000050">
    <property type="protein sequence ID" value="KAI6659769.1"/>
    <property type="molecule type" value="Genomic_DNA"/>
</dbReference>
<evidence type="ECO:0000256" key="5">
    <source>
        <dbReference type="ARBA" id="ARBA00042114"/>
    </source>
</evidence>
<dbReference type="SUPFAM" id="SSF47694">
    <property type="entry name" value="Cytochrome c oxidase subunit h"/>
    <property type="match status" value="1"/>
</dbReference>
<proteinExistence type="predicted"/>
<reference evidence="6 7" key="1">
    <citation type="journal article" date="2023" name="BMC Biol.">
        <title>The compact genome of the sponge Oopsacas minuta (Hexactinellida) is lacking key metazoan core genes.</title>
        <authorList>
            <person name="Santini S."/>
            <person name="Schenkelaars Q."/>
            <person name="Jourda C."/>
            <person name="Duchesne M."/>
            <person name="Belahbib H."/>
            <person name="Rocher C."/>
            <person name="Selva M."/>
            <person name="Riesgo A."/>
            <person name="Vervoort M."/>
            <person name="Leys S.P."/>
            <person name="Kodjabachian L."/>
            <person name="Le Bivic A."/>
            <person name="Borchiellini C."/>
            <person name="Claverie J.M."/>
            <person name="Renard E."/>
        </authorList>
    </citation>
    <scope>NUCLEOTIDE SEQUENCE [LARGE SCALE GENOMIC DNA]</scope>
    <source>
        <strain evidence="6">SPO-2</strain>
    </source>
</reference>
<dbReference type="PANTHER" id="PTHR11387">
    <property type="entry name" value="CYTOCHROME C OXIDASE SUBUNIT 6B"/>
    <property type="match status" value="1"/>
</dbReference>
<gene>
    <name evidence="6" type="ORF">LOD99_10658</name>
</gene>
<name>A0AAV7KGT5_9METZ</name>
<dbReference type="Proteomes" id="UP001165289">
    <property type="component" value="Unassembled WGS sequence"/>
</dbReference>
<dbReference type="InterPro" id="IPR036549">
    <property type="entry name" value="CX6/COA6-like_sf"/>
</dbReference>
<evidence type="ECO:0000256" key="4">
    <source>
        <dbReference type="ARBA" id="ARBA00040060"/>
    </source>
</evidence>
<evidence type="ECO:0000256" key="2">
    <source>
        <dbReference type="ARBA" id="ARBA00023128"/>
    </source>
</evidence>
<dbReference type="FunFam" id="1.10.10.140:FF:000001">
    <property type="entry name" value="Cytochrome c oxidase subunit 6B1"/>
    <property type="match status" value="1"/>
</dbReference>
<dbReference type="GO" id="GO:0045277">
    <property type="term" value="C:respiratory chain complex IV"/>
    <property type="evidence" value="ECO:0007669"/>
    <property type="project" value="InterPro"/>
</dbReference>
<comment type="caution">
    <text evidence="6">The sequence shown here is derived from an EMBL/GenBank/DDBJ whole genome shotgun (WGS) entry which is preliminary data.</text>
</comment>
<dbReference type="Pfam" id="PF02297">
    <property type="entry name" value="COX6B"/>
    <property type="match status" value="1"/>
</dbReference>
<comment type="subcellular location">
    <subcellularLocation>
        <location evidence="1">Mitochondrion</location>
    </subcellularLocation>
</comment>
<sequence>MADERLEKLAEQLEQPLVIQTPGFDARFPNTNQSKNCWQNFVDFQKCVKLKGEDYVPCQYFKRTYESLCPNIWVEKWQDQLEKGVFPGLKERKAHH</sequence>
<dbReference type="InterPro" id="IPR003213">
    <property type="entry name" value="Cyt_c_oxidase_su6B"/>
</dbReference>
<dbReference type="PROSITE" id="PS51808">
    <property type="entry name" value="CHCH"/>
    <property type="match status" value="1"/>
</dbReference>